<dbReference type="InterPro" id="IPR003838">
    <property type="entry name" value="ABC3_permease_C"/>
</dbReference>
<feature type="transmembrane region" description="Helical" evidence="11">
    <location>
        <begin position="180"/>
        <end position="202"/>
    </location>
</feature>
<keyword evidence="6 11" id="KW-0812">Transmembrane</keyword>
<comment type="caution">
    <text evidence="14">The sequence shown here is derived from an EMBL/GenBank/DDBJ whole genome shotgun (WGS) entry which is preliminary data.</text>
</comment>
<dbReference type="InterPro" id="IPR040690">
    <property type="entry name" value="FtsX_ECD"/>
</dbReference>
<dbReference type="EMBL" id="MHKU01000033">
    <property type="protein sequence ID" value="OGY96393.1"/>
    <property type="molecule type" value="Genomic_DNA"/>
</dbReference>
<evidence type="ECO:0000256" key="11">
    <source>
        <dbReference type="SAM" id="Phobius"/>
    </source>
</evidence>
<dbReference type="PANTHER" id="PTHR47755:SF1">
    <property type="entry name" value="CELL DIVISION PROTEIN FTSX"/>
    <property type="match status" value="1"/>
</dbReference>
<keyword evidence="7 11" id="KW-1133">Transmembrane helix</keyword>
<organism evidence="14 15">
    <name type="scientific">Candidatus Liptonbacteria bacterium GWB1_49_6</name>
    <dbReference type="NCBI Taxonomy" id="1798644"/>
    <lineage>
        <taxon>Bacteria</taxon>
        <taxon>Candidatus Liptoniibacteriota</taxon>
    </lineage>
</organism>
<reference evidence="14 15" key="1">
    <citation type="journal article" date="2016" name="Nat. Commun.">
        <title>Thousands of microbial genomes shed light on interconnected biogeochemical processes in an aquifer system.</title>
        <authorList>
            <person name="Anantharaman K."/>
            <person name="Brown C.T."/>
            <person name="Hug L.A."/>
            <person name="Sharon I."/>
            <person name="Castelle C.J."/>
            <person name="Probst A.J."/>
            <person name="Thomas B.C."/>
            <person name="Singh A."/>
            <person name="Wilkins M.J."/>
            <person name="Karaoz U."/>
            <person name="Brodie E.L."/>
            <person name="Williams K.H."/>
            <person name="Hubbard S.S."/>
            <person name="Banfield J.F."/>
        </authorList>
    </citation>
    <scope>NUCLEOTIDE SEQUENCE [LARGE SCALE GENOMIC DNA]</scope>
</reference>
<dbReference type="PIRSF" id="PIRSF003097">
    <property type="entry name" value="FtsX"/>
    <property type="match status" value="1"/>
</dbReference>
<feature type="transmembrane region" description="Helical" evidence="11">
    <location>
        <begin position="268"/>
        <end position="296"/>
    </location>
</feature>
<evidence type="ECO:0000256" key="5">
    <source>
        <dbReference type="ARBA" id="ARBA00022618"/>
    </source>
</evidence>
<protein>
    <recommendedName>
        <fullName evidence="3 10">Cell division protein FtsX</fullName>
    </recommendedName>
</protein>
<proteinExistence type="inferred from homology"/>
<evidence type="ECO:0000256" key="8">
    <source>
        <dbReference type="ARBA" id="ARBA00023136"/>
    </source>
</evidence>
<dbReference type="PANTHER" id="PTHR47755">
    <property type="entry name" value="CELL DIVISION PROTEIN FTSX"/>
    <property type="match status" value="1"/>
</dbReference>
<dbReference type="InterPro" id="IPR004513">
    <property type="entry name" value="FtsX"/>
</dbReference>
<evidence type="ECO:0000259" key="13">
    <source>
        <dbReference type="Pfam" id="PF18075"/>
    </source>
</evidence>
<dbReference type="Pfam" id="PF18075">
    <property type="entry name" value="FtsX_ECD"/>
    <property type="match status" value="1"/>
</dbReference>
<dbReference type="AlphaFoldDB" id="A0A1G2C4P5"/>
<comment type="similarity">
    <text evidence="2 10">Belongs to the ABC-4 integral membrane protein family. FtsX subfamily.</text>
</comment>
<keyword evidence="8 10" id="KW-0472">Membrane</keyword>
<feature type="domain" description="ABC3 transporter permease C-terminal" evidence="12">
    <location>
        <begin position="182"/>
        <end position="301"/>
    </location>
</feature>
<evidence type="ECO:0000256" key="7">
    <source>
        <dbReference type="ARBA" id="ARBA00022989"/>
    </source>
</evidence>
<dbReference type="GO" id="GO:0005886">
    <property type="term" value="C:plasma membrane"/>
    <property type="evidence" value="ECO:0007669"/>
    <property type="project" value="UniProtKB-SubCell"/>
</dbReference>
<name>A0A1G2C4P5_9BACT</name>
<sequence length="302" mass="33259">MVTIISRILHYGFNNFRRNGWLSTTTVIIMVLSLSVFIGLILFNVLTKQAVATVQDKIDISVYFKQATPEDQILSVKQALESLTEVKTVNYISSDQALENFKLVHKDDETITPAVNELEENPLEPSLSIKAQQPSQYAMIAQRLGDPNLAALIDKVSYAENQKVIDSLSNIINNVNRGGFALTLIMALIAGLVVFNTVRLAIYSNRDEIGIMRAVGASNSLVRGPYVVEGVIAGIIAAVASIIVTAPVVYAISPFFRASIEGFDIFRYFFANILVFIGYQILFGILIGGLSSFIAVRRYLKN</sequence>
<dbReference type="STRING" id="1798644.A2122_03095"/>
<dbReference type="Gene3D" id="3.30.70.3040">
    <property type="match status" value="1"/>
</dbReference>
<keyword evidence="9 10" id="KW-0131">Cell cycle</keyword>
<dbReference type="GO" id="GO:0051301">
    <property type="term" value="P:cell division"/>
    <property type="evidence" value="ECO:0007669"/>
    <property type="project" value="UniProtKB-KW"/>
</dbReference>
<accession>A0A1G2C4P5</accession>
<evidence type="ECO:0000256" key="2">
    <source>
        <dbReference type="ARBA" id="ARBA00007379"/>
    </source>
</evidence>
<evidence type="ECO:0000313" key="15">
    <source>
        <dbReference type="Proteomes" id="UP000176648"/>
    </source>
</evidence>
<evidence type="ECO:0000256" key="4">
    <source>
        <dbReference type="ARBA" id="ARBA00022475"/>
    </source>
</evidence>
<evidence type="ECO:0000256" key="6">
    <source>
        <dbReference type="ARBA" id="ARBA00022692"/>
    </source>
</evidence>
<evidence type="ECO:0000256" key="1">
    <source>
        <dbReference type="ARBA" id="ARBA00004651"/>
    </source>
</evidence>
<evidence type="ECO:0000313" key="14">
    <source>
        <dbReference type="EMBL" id="OGY96393.1"/>
    </source>
</evidence>
<evidence type="ECO:0000259" key="12">
    <source>
        <dbReference type="Pfam" id="PF02687"/>
    </source>
</evidence>
<gene>
    <name evidence="14" type="ORF">A2122_03095</name>
</gene>
<keyword evidence="4 10" id="KW-1003">Cell membrane</keyword>
<evidence type="ECO:0000256" key="10">
    <source>
        <dbReference type="PIRNR" id="PIRNR003097"/>
    </source>
</evidence>
<feature type="transmembrane region" description="Helical" evidence="11">
    <location>
        <begin position="20"/>
        <end position="43"/>
    </location>
</feature>
<feature type="domain" description="FtsX extracellular" evidence="13">
    <location>
        <begin position="59"/>
        <end position="144"/>
    </location>
</feature>
<feature type="transmembrane region" description="Helical" evidence="11">
    <location>
        <begin position="231"/>
        <end position="256"/>
    </location>
</feature>
<dbReference type="Proteomes" id="UP000176648">
    <property type="component" value="Unassembled WGS sequence"/>
</dbReference>
<dbReference type="Pfam" id="PF02687">
    <property type="entry name" value="FtsX"/>
    <property type="match status" value="1"/>
</dbReference>
<evidence type="ECO:0000256" key="9">
    <source>
        <dbReference type="ARBA" id="ARBA00023306"/>
    </source>
</evidence>
<evidence type="ECO:0000256" key="3">
    <source>
        <dbReference type="ARBA" id="ARBA00021907"/>
    </source>
</evidence>
<keyword evidence="5 10" id="KW-0132">Cell division</keyword>
<comment type="subcellular location">
    <subcellularLocation>
        <location evidence="1">Cell membrane</location>
        <topology evidence="1">Multi-pass membrane protein</topology>
    </subcellularLocation>
</comment>